<dbReference type="RefSeq" id="XP_008024447.1">
    <property type="nucleotide sequence ID" value="XM_008026256.1"/>
</dbReference>
<dbReference type="SMART" id="SM00398">
    <property type="entry name" value="HMG"/>
    <property type="match status" value="1"/>
</dbReference>
<feature type="compositionally biased region" description="Polar residues" evidence="4">
    <location>
        <begin position="74"/>
        <end position="98"/>
    </location>
</feature>
<keyword evidence="1 3" id="KW-0238">DNA-binding</keyword>
<gene>
    <name evidence="7" type="ORF">SETTUDRAFT_168734</name>
</gene>
<keyword evidence="5" id="KW-0472">Membrane</keyword>
<dbReference type="InterPro" id="IPR051965">
    <property type="entry name" value="ChromReg_NeuronalGeneExpr"/>
</dbReference>
<keyword evidence="5" id="KW-0812">Transmembrane</keyword>
<sequence>MAIPSPSSPTPPDLAEVLGRLGLTEYLHVLSDNGFHSWTAVVDITEDDMTALNFKLGHRRLLQREIATYRGLPQSLSLDPESNSPEPVSLSTSALESFTRQTTTPPPREKRRYRRHPRPDPNAPKKPKTAYVNFADQLRTDPEVSQLSFVDIAREVGRRWQELPTEKKRVWESNAARAMQEFEAQMDEYKKTDSWQKYQVYLNEFKTQQLAASAGKSRPANSRSTTDTSNNTRPYSNASPSSSDSPVSFPPIAATGPGAEACHNALTIAFSELVALRSEIINGGVQHFDENRLPPQDRVRRSMHAFIRGTGSLLFMWTFEQVDDIVDRIYKSPKKVDDMTLAECFTVAAMGAHYEIDAFPDSMRRLLYASGTLHFNEQTARQDNFRTMRLLLSLSFFSLLEKHMSAKYLLAAGLQIARWKCAPPQGRSQTLDVGWRKIFRSLIFMDSWLSYTLGYPSEVTANDTQIACVVDWPDYLSIDEMIHTQTSKINLIAAEVGKALATPELATQANITQLTQKLEQWRKEVPYKLQITTLLSSEGQDMTIFQRRAIFMVHIMYLGALVLLYRQLLVAAAGAQLVDGEAGALNNMSAEAVKMYRRECATAAQNIARMLGLISFDGTLTRRCWIIIYWSFSAAICLLFSAATKLMDGQTEGVEADLAYAKSCMDMLEPCKPCEPVAARYLKTLWPLYDNLQDVFRRMVGRSKSSIFAILQHDPSLLSPPVPVSKQEMGPISEKLTTLFTDPFGRKQNDFGIGRRILSDDGSHSVFWFR</sequence>
<feature type="compositionally biased region" description="Low complexity" evidence="4">
    <location>
        <begin position="221"/>
        <end position="251"/>
    </location>
</feature>
<evidence type="ECO:0000256" key="5">
    <source>
        <dbReference type="SAM" id="Phobius"/>
    </source>
</evidence>
<dbReference type="AlphaFoldDB" id="R0KF38"/>
<dbReference type="SUPFAM" id="SSF47095">
    <property type="entry name" value="HMG-box"/>
    <property type="match status" value="1"/>
</dbReference>
<dbReference type="EMBL" id="KB908559">
    <property type="protein sequence ID" value="EOA87934.1"/>
    <property type="molecule type" value="Genomic_DNA"/>
</dbReference>
<feature type="region of interest" description="Disordered" evidence="4">
    <location>
        <begin position="74"/>
        <end position="129"/>
    </location>
</feature>
<evidence type="ECO:0000256" key="2">
    <source>
        <dbReference type="ARBA" id="ARBA00023242"/>
    </source>
</evidence>
<evidence type="ECO:0000313" key="7">
    <source>
        <dbReference type="EMBL" id="EOA87934.1"/>
    </source>
</evidence>
<evidence type="ECO:0000256" key="4">
    <source>
        <dbReference type="SAM" id="MobiDB-lite"/>
    </source>
</evidence>
<name>R0KF38_EXST2</name>
<dbReference type="GO" id="GO:0003677">
    <property type="term" value="F:DNA binding"/>
    <property type="evidence" value="ECO:0007669"/>
    <property type="project" value="UniProtKB-UniRule"/>
</dbReference>
<dbReference type="Gene3D" id="1.10.150.50">
    <property type="entry name" value="Transcription Factor, Ets-1"/>
    <property type="match status" value="1"/>
</dbReference>
<keyword evidence="5" id="KW-1133">Transmembrane helix</keyword>
<dbReference type="InterPro" id="IPR001660">
    <property type="entry name" value="SAM"/>
</dbReference>
<dbReference type="InterPro" id="IPR013761">
    <property type="entry name" value="SAM/pointed_sf"/>
</dbReference>
<dbReference type="Gene3D" id="1.10.30.10">
    <property type="entry name" value="High mobility group box domain"/>
    <property type="match status" value="1"/>
</dbReference>
<dbReference type="HOGENOM" id="CLU_362890_0_0_1"/>
<evidence type="ECO:0000313" key="8">
    <source>
        <dbReference type="Proteomes" id="UP000016935"/>
    </source>
</evidence>
<reference evidence="7 8" key="1">
    <citation type="journal article" date="2012" name="PLoS Pathog.">
        <title>Diverse lifestyles and strategies of plant pathogenesis encoded in the genomes of eighteen Dothideomycetes fungi.</title>
        <authorList>
            <person name="Ohm R.A."/>
            <person name="Feau N."/>
            <person name="Henrissat B."/>
            <person name="Schoch C.L."/>
            <person name="Horwitz B.A."/>
            <person name="Barry K.W."/>
            <person name="Condon B.J."/>
            <person name="Copeland A.C."/>
            <person name="Dhillon B."/>
            <person name="Glaser F."/>
            <person name="Hesse C.N."/>
            <person name="Kosti I."/>
            <person name="LaButti K."/>
            <person name="Lindquist E.A."/>
            <person name="Lucas S."/>
            <person name="Salamov A.A."/>
            <person name="Bradshaw R.E."/>
            <person name="Ciuffetti L."/>
            <person name="Hamelin R.C."/>
            <person name="Kema G.H.J."/>
            <person name="Lawrence C."/>
            <person name="Scott J.A."/>
            <person name="Spatafora J.W."/>
            <person name="Turgeon B.G."/>
            <person name="de Wit P.J.G.M."/>
            <person name="Zhong S."/>
            <person name="Goodwin S.B."/>
            <person name="Grigoriev I.V."/>
        </authorList>
    </citation>
    <scope>NUCLEOTIDE SEQUENCE [LARGE SCALE GENOMIC DNA]</scope>
    <source>
        <strain evidence="8">28A</strain>
    </source>
</reference>
<keyword evidence="8" id="KW-1185">Reference proteome</keyword>
<organism evidence="7 8">
    <name type="scientific">Exserohilum turcicum (strain 28A)</name>
    <name type="common">Northern leaf blight fungus</name>
    <name type="synonym">Setosphaeria turcica</name>
    <dbReference type="NCBI Taxonomy" id="671987"/>
    <lineage>
        <taxon>Eukaryota</taxon>
        <taxon>Fungi</taxon>
        <taxon>Dikarya</taxon>
        <taxon>Ascomycota</taxon>
        <taxon>Pezizomycotina</taxon>
        <taxon>Dothideomycetes</taxon>
        <taxon>Pleosporomycetidae</taxon>
        <taxon>Pleosporales</taxon>
        <taxon>Pleosporineae</taxon>
        <taxon>Pleosporaceae</taxon>
        <taxon>Exserohilum</taxon>
    </lineage>
</organism>
<feature type="transmembrane region" description="Helical" evidence="5">
    <location>
        <begin position="625"/>
        <end position="643"/>
    </location>
</feature>
<protein>
    <recommendedName>
        <fullName evidence="6">HMG box domain-containing protein</fullName>
    </recommendedName>
</protein>
<dbReference type="SUPFAM" id="SSF47769">
    <property type="entry name" value="SAM/Pointed domain"/>
    <property type="match status" value="1"/>
</dbReference>
<dbReference type="eggNOG" id="KOG0381">
    <property type="taxonomic scope" value="Eukaryota"/>
</dbReference>
<dbReference type="PANTHER" id="PTHR46040">
    <property type="entry name" value="HIGH MOBILITY GROUP PROTEIN 2"/>
    <property type="match status" value="1"/>
</dbReference>
<reference evidence="7 8" key="2">
    <citation type="journal article" date="2013" name="PLoS Genet.">
        <title>Comparative genome structure, secondary metabolite, and effector coding capacity across Cochliobolus pathogens.</title>
        <authorList>
            <person name="Condon B.J."/>
            <person name="Leng Y."/>
            <person name="Wu D."/>
            <person name="Bushley K.E."/>
            <person name="Ohm R.A."/>
            <person name="Otillar R."/>
            <person name="Martin J."/>
            <person name="Schackwitz W."/>
            <person name="Grimwood J."/>
            <person name="MohdZainudin N."/>
            <person name="Xue C."/>
            <person name="Wang R."/>
            <person name="Manning V.A."/>
            <person name="Dhillon B."/>
            <person name="Tu Z.J."/>
            <person name="Steffenson B.J."/>
            <person name="Salamov A."/>
            <person name="Sun H."/>
            <person name="Lowry S."/>
            <person name="LaButti K."/>
            <person name="Han J."/>
            <person name="Copeland A."/>
            <person name="Lindquist E."/>
            <person name="Barry K."/>
            <person name="Schmutz J."/>
            <person name="Baker S.E."/>
            <person name="Ciuffetti L.M."/>
            <person name="Grigoriev I.V."/>
            <person name="Zhong S."/>
            <person name="Turgeon B.G."/>
        </authorList>
    </citation>
    <scope>NUCLEOTIDE SEQUENCE [LARGE SCALE GENOMIC DNA]</scope>
    <source>
        <strain evidence="8">28A</strain>
    </source>
</reference>
<dbReference type="PANTHER" id="PTHR46040:SF3">
    <property type="entry name" value="HIGH MOBILITY GROUP PROTEIN 2"/>
    <property type="match status" value="1"/>
</dbReference>
<feature type="region of interest" description="Disordered" evidence="4">
    <location>
        <begin position="211"/>
        <end position="252"/>
    </location>
</feature>
<evidence type="ECO:0000256" key="1">
    <source>
        <dbReference type="ARBA" id="ARBA00023125"/>
    </source>
</evidence>
<dbReference type="GeneID" id="19400651"/>
<feature type="domain" description="HMG box" evidence="6">
    <location>
        <begin position="124"/>
        <end position="190"/>
    </location>
</feature>
<proteinExistence type="predicted"/>
<dbReference type="PROSITE" id="PS50118">
    <property type="entry name" value="HMG_BOX_2"/>
    <property type="match status" value="1"/>
</dbReference>
<dbReference type="InterPro" id="IPR009071">
    <property type="entry name" value="HMG_box_dom"/>
</dbReference>
<evidence type="ECO:0000259" key="6">
    <source>
        <dbReference type="PROSITE" id="PS50118"/>
    </source>
</evidence>
<dbReference type="GO" id="GO:0010468">
    <property type="term" value="P:regulation of gene expression"/>
    <property type="evidence" value="ECO:0007669"/>
    <property type="project" value="TreeGrafter"/>
</dbReference>
<accession>R0KF38</accession>
<dbReference type="Pfam" id="PF07647">
    <property type="entry name" value="SAM_2"/>
    <property type="match status" value="1"/>
</dbReference>
<dbReference type="GO" id="GO:0005634">
    <property type="term" value="C:nucleus"/>
    <property type="evidence" value="ECO:0007669"/>
    <property type="project" value="UniProtKB-UniRule"/>
</dbReference>
<dbReference type="STRING" id="671987.R0KF38"/>
<feature type="DNA-binding region" description="HMG box" evidence="3">
    <location>
        <begin position="124"/>
        <end position="190"/>
    </location>
</feature>
<dbReference type="CDD" id="cd12148">
    <property type="entry name" value="fungal_TF_MHR"/>
    <property type="match status" value="1"/>
</dbReference>
<dbReference type="InterPro" id="IPR036910">
    <property type="entry name" value="HMG_box_dom_sf"/>
</dbReference>
<dbReference type="Pfam" id="PF00505">
    <property type="entry name" value="HMG_box"/>
    <property type="match status" value="1"/>
</dbReference>
<keyword evidence="2 3" id="KW-0539">Nucleus</keyword>
<dbReference type="OrthoDB" id="1919336at2759"/>
<dbReference type="SMART" id="SM00454">
    <property type="entry name" value="SAM"/>
    <property type="match status" value="1"/>
</dbReference>
<feature type="transmembrane region" description="Helical" evidence="5">
    <location>
        <begin position="549"/>
        <end position="568"/>
    </location>
</feature>
<evidence type="ECO:0000256" key="3">
    <source>
        <dbReference type="PROSITE-ProRule" id="PRU00267"/>
    </source>
</evidence>
<dbReference type="Proteomes" id="UP000016935">
    <property type="component" value="Unassembled WGS sequence"/>
</dbReference>